<dbReference type="EC" id="3.2.1.21" evidence="3"/>
<dbReference type="RefSeq" id="WP_152969307.1">
    <property type="nucleotide sequence ID" value="NZ_LAQT01000036.1"/>
</dbReference>
<evidence type="ECO:0000256" key="7">
    <source>
        <dbReference type="RuleBase" id="RU361161"/>
    </source>
</evidence>
<reference evidence="10 11" key="1">
    <citation type="submission" date="2015-07" db="EMBL/GenBank/DDBJ databases">
        <title>Draft genome sequence of the Amantichitinum ursilacus IGB-41, a new chitin-degrading bacterium.</title>
        <authorList>
            <person name="Kirstahler P."/>
            <person name="Guenther M."/>
            <person name="Grumaz C."/>
            <person name="Rupp S."/>
            <person name="Zibek S."/>
            <person name="Sohn K."/>
        </authorList>
    </citation>
    <scope>NUCLEOTIDE SEQUENCE [LARGE SCALE GENOMIC DNA]</scope>
    <source>
        <strain evidence="10 11">IGB-41</strain>
    </source>
</reference>
<dbReference type="Gene3D" id="3.40.50.1700">
    <property type="entry name" value="Glycoside hydrolase family 3 C-terminal domain"/>
    <property type="match status" value="2"/>
</dbReference>
<dbReference type="SUPFAM" id="SSF51445">
    <property type="entry name" value="(Trans)glycosidases"/>
    <property type="match status" value="1"/>
</dbReference>
<dbReference type="InterPro" id="IPR017853">
    <property type="entry name" value="GH"/>
</dbReference>
<dbReference type="SUPFAM" id="SSF52279">
    <property type="entry name" value="Beta-D-glucan exohydrolase, C-terminal domain"/>
    <property type="match status" value="1"/>
</dbReference>
<proteinExistence type="inferred from homology"/>
<dbReference type="InterPro" id="IPR036962">
    <property type="entry name" value="Glyco_hydro_3_N_sf"/>
</dbReference>
<comment type="similarity">
    <text evidence="2 7">Belongs to the glycosyl hydrolase 3 family.</text>
</comment>
<dbReference type="InterPro" id="IPR051915">
    <property type="entry name" value="Cellulose_Degrad_GH3"/>
</dbReference>
<evidence type="ECO:0000256" key="3">
    <source>
        <dbReference type="ARBA" id="ARBA00012744"/>
    </source>
</evidence>
<dbReference type="PROSITE" id="PS00775">
    <property type="entry name" value="GLYCOSYL_HYDROL_F3"/>
    <property type="match status" value="1"/>
</dbReference>
<dbReference type="InterPro" id="IPR002772">
    <property type="entry name" value="Glyco_hydro_3_C"/>
</dbReference>
<dbReference type="OrthoDB" id="9781691at2"/>
<dbReference type="InterPro" id="IPR001764">
    <property type="entry name" value="Glyco_hydro_3_N"/>
</dbReference>
<dbReference type="Gene3D" id="3.20.20.300">
    <property type="entry name" value="Glycoside hydrolase, family 3, N-terminal domain"/>
    <property type="match status" value="1"/>
</dbReference>
<organism evidence="10 11">
    <name type="scientific">Amantichitinum ursilacus</name>
    <dbReference type="NCBI Taxonomy" id="857265"/>
    <lineage>
        <taxon>Bacteria</taxon>
        <taxon>Pseudomonadati</taxon>
        <taxon>Pseudomonadota</taxon>
        <taxon>Betaproteobacteria</taxon>
        <taxon>Neisseriales</taxon>
        <taxon>Chitinibacteraceae</taxon>
        <taxon>Amantichitinum</taxon>
    </lineage>
</organism>
<dbReference type="AlphaFoldDB" id="A0A0N0XG68"/>
<comment type="caution">
    <text evidence="10">The sequence shown here is derived from an EMBL/GenBank/DDBJ whole genome shotgun (WGS) entry which is preliminary data.</text>
</comment>
<dbReference type="STRING" id="857265.WG78_19445"/>
<sequence>MTTTASHLSPHLHRAMRASAGAATITVLAFSLAACGSGNDDENISNTPQLDLGYTSLNLLTVEGLKFKDLNKDGKLEPYEDWRLGADVRAKDLVSRLTLAEKAGLMMHGTAPVLNDTTGVGTGTSYDLTTLGTQINDKAIFTYITRMSGDATTMAEQYNKIQTLAEASRLGIPVSISTDPRNHFQYTVGASATGTGFSQWPETLGFAALNDATLTRKFGDIARQEYLAVGITQALSPQADLATEPRWARINGTFGEDADVAKAQVQAYIEGFQGGSTGLTNKSVLAVVKHWVGYGAQKSGFDSHNYYGRYATYPGNNFAYHLKPFEGAFAANAASIMPTYSEPDASVTVDGITLEQVGAGFDKALLTDLLRGKYAFKGVVLSDWGIMSDCDNNCLNGWPGTPGFAGFGTPWGMETATKLQRYVKSVNAGMDQFGGAEEPEYLVQAVNQGLLAETRLNDSVYRILLQKFQQGLFDHPYVDSAAAKTVVGNADFQAVALDTQRKAMVLLQNSGNLLPMSATGKKVWLYGIDAATAAKYGYTVVATPQEADVAIVRVSTPFETLHPHYVFGSMQHEGSLAFADGQADYEAIKQAALAPKSVVAVYMDRPAILTNVVDKVTSIVANFGANDTALFDVLTGVGKPQGKLPFELPSSMAEVEAQLEDVPHDTAHPLFAYGFGLSYQ</sequence>
<evidence type="ECO:0000313" key="11">
    <source>
        <dbReference type="Proteomes" id="UP000037939"/>
    </source>
</evidence>
<evidence type="ECO:0000256" key="1">
    <source>
        <dbReference type="ARBA" id="ARBA00000448"/>
    </source>
</evidence>
<evidence type="ECO:0000313" key="10">
    <source>
        <dbReference type="EMBL" id="KPC49531.1"/>
    </source>
</evidence>
<dbReference type="Pfam" id="PF01915">
    <property type="entry name" value="Glyco_hydro_3_C"/>
    <property type="match status" value="1"/>
</dbReference>
<dbReference type="EMBL" id="LAQT01000036">
    <property type="protein sequence ID" value="KPC49531.1"/>
    <property type="molecule type" value="Genomic_DNA"/>
</dbReference>
<feature type="domain" description="Glycoside hydrolase family 3 C-terminal" evidence="9">
    <location>
        <begin position="540"/>
        <end position="679"/>
    </location>
</feature>
<dbReference type="PANTHER" id="PTHR30620:SF16">
    <property type="entry name" value="LYSOSOMAL BETA GLUCOSIDASE"/>
    <property type="match status" value="1"/>
</dbReference>
<keyword evidence="11" id="KW-1185">Reference proteome</keyword>
<dbReference type="InterPro" id="IPR036881">
    <property type="entry name" value="Glyco_hydro_3_C_sf"/>
</dbReference>
<evidence type="ECO:0000256" key="6">
    <source>
        <dbReference type="ARBA" id="ARBA00023295"/>
    </source>
</evidence>
<keyword evidence="6 7" id="KW-0326">Glycosidase</keyword>
<dbReference type="Pfam" id="PF00933">
    <property type="entry name" value="Glyco_hydro_3"/>
    <property type="match status" value="1"/>
</dbReference>
<comment type="catalytic activity">
    <reaction evidence="1">
        <text>Hydrolysis of terminal, non-reducing beta-D-glucosyl residues with release of beta-D-glucose.</text>
        <dbReference type="EC" id="3.2.1.21"/>
    </reaction>
</comment>
<evidence type="ECO:0000259" key="9">
    <source>
        <dbReference type="Pfam" id="PF01915"/>
    </source>
</evidence>
<dbReference type="Proteomes" id="UP000037939">
    <property type="component" value="Unassembled WGS sequence"/>
</dbReference>
<dbReference type="GO" id="GO:0008422">
    <property type="term" value="F:beta-glucosidase activity"/>
    <property type="evidence" value="ECO:0007669"/>
    <property type="project" value="UniProtKB-EC"/>
</dbReference>
<dbReference type="PRINTS" id="PR00133">
    <property type="entry name" value="GLHYDRLASE3"/>
</dbReference>
<keyword evidence="4" id="KW-0732">Signal</keyword>
<evidence type="ECO:0000256" key="2">
    <source>
        <dbReference type="ARBA" id="ARBA00005336"/>
    </source>
</evidence>
<evidence type="ECO:0000256" key="4">
    <source>
        <dbReference type="ARBA" id="ARBA00022729"/>
    </source>
</evidence>
<protein>
    <recommendedName>
        <fullName evidence="3">beta-glucosidase</fullName>
        <ecNumber evidence="3">3.2.1.21</ecNumber>
    </recommendedName>
</protein>
<keyword evidence="5 7" id="KW-0378">Hydrolase</keyword>
<dbReference type="GO" id="GO:0009251">
    <property type="term" value="P:glucan catabolic process"/>
    <property type="evidence" value="ECO:0007669"/>
    <property type="project" value="TreeGrafter"/>
</dbReference>
<accession>A0A0N0XG68</accession>
<evidence type="ECO:0000256" key="5">
    <source>
        <dbReference type="ARBA" id="ARBA00022801"/>
    </source>
</evidence>
<name>A0A0N0XG68_9NEIS</name>
<evidence type="ECO:0000259" key="8">
    <source>
        <dbReference type="Pfam" id="PF00933"/>
    </source>
</evidence>
<gene>
    <name evidence="10" type="primary">bglX_2</name>
    <name evidence="10" type="ORF">WG78_19445</name>
</gene>
<dbReference type="PATRIC" id="fig|857265.3.peg.3985"/>
<feature type="domain" description="Glycoside hydrolase family 3 N-terminal" evidence="8">
    <location>
        <begin position="149"/>
        <end position="464"/>
    </location>
</feature>
<dbReference type="PANTHER" id="PTHR30620">
    <property type="entry name" value="PERIPLASMIC BETA-GLUCOSIDASE-RELATED"/>
    <property type="match status" value="1"/>
</dbReference>
<dbReference type="InterPro" id="IPR019800">
    <property type="entry name" value="Glyco_hydro_3_AS"/>
</dbReference>